<evidence type="ECO:0000313" key="1">
    <source>
        <dbReference type="EMBL" id="KKP63225.1"/>
    </source>
</evidence>
<dbReference type="Proteomes" id="UP000034004">
    <property type="component" value="Unassembled WGS sequence"/>
</dbReference>
<gene>
    <name evidence="1" type="ORF">UR56_C0001G0032</name>
</gene>
<dbReference type="EMBL" id="LBPR01000001">
    <property type="protein sequence ID" value="KKP63225.1"/>
    <property type="molecule type" value="Genomic_DNA"/>
</dbReference>
<protein>
    <recommendedName>
        <fullName evidence="3">CYTH domain-containing protein</fullName>
    </recommendedName>
</protein>
<reference evidence="1 2" key="1">
    <citation type="journal article" date="2015" name="Nature">
        <title>rRNA introns, odd ribosomes, and small enigmatic genomes across a large radiation of phyla.</title>
        <authorList>
            <person name="Brown C.T."/>
            <person name="Hug L.A."/>
            <person name="Thomas B.C."/>
            <person name="Sharon I."/>
            <person name="Castelle C.J."/>
            <person name="Singh A."/>
            <person name="Wilkins M.J."/>
            <person name="Williams K.H."/>
            <person name="Banfield J.F."/>
        </authorList>
    </citation>
    <scope>NUCLEOTIDE SEQUENCE [LARGE SCALE GENOMIC DNA]</scope>
</reference>
<evidence type="ECO:0008006" key="3">
    <source>
        <dbReference type="Google" id="ProtNLM"/>
    </source>
</evidence>
<proteinExistence type="predicted"/>
<comment type="caution">
    <text evidence="1">The sequence shown here is derived from an EMBL/GenBank/DDBJ whole genome shotgun (WGS) entry which is preliminary data.</text>
</comment>
<organism evidence="1 2">
    <name type="scientific">Candidatus Roizmanbacteria bacterium GW2011_GWC2_34_23</name>
    <dbReference type="NCBI Taxonomy" id="1618484"/>
    <lineage>
        <taxon>Bacteria</taxon>
        <taxon>Candidatus Roizmaniibacteriota</taxon>
    </lineage>
</organism>
<dbReference type="AlphaFoldDB" id="A0A0G0DJE7"/>
<evidence type="ECO:0000313" key="2">
    <source>
        <dbReference type="Proteomes" id="UP000034004"/>
    </source>
</evidence>
<sequence>MKQQEKKYRVDSFTKVLEILSKNNAKKKQEIINIHFYTQKEGNDVVKLVKYRDQNEIHILDEIDGKYILKQKIPMKSTEEGLRWLKDKGYKMVDIIKMTYTDYEYKGGIIGLYTINDFLFSIILDYPEGQHEIFEKEFGLTKENVISLPYNKFLEKIGKLQSMKLD</sequence>
<accession>A0A0G0DJE7</accession>
<name>A0A0G0DJE7_9BACT</name>